<dbReference type="PANTHER" id="PTHR30606">
    <property type="entry name" value="LIPID A BIOSYNTHESIS LAUROYL ACYLTRANSFERASE"/>
    <property type="match status" value="1"/>
</dbReference>
<gene>
    <name evidence="8" type="ORF">GGR32_000093</name>
</gene>
<dbReference type="GO" id="GO:0008913">
    <property type="term" value="F:Kdo2-lipid IVA acyltransferase activity"/>
    <property type="evidence" value="ECO:0007669"/>
    <property type="project" value="UniProtKB-EC"/>
</dbReference>
<dbReference type="GO" id="GO:0009247">
    <property type="term" value="P:glycolipid biosynthetic process"/>
    <property type="evidence" value="ECO:0007669"/>
    <property type="project" value="UniProtKB-ARBA"/>
</dbReference>
<dbReference type="PANTHER" id="PTHR30606:SF10">
    <property type="entry name" value="PHOSPHATIDYLINOSITOL MANNOSIDE ACYLTRANSFERASE"/>
    <property type="match status" value="1"/>
</dbReference>
<dbReference type="EC" id="2.3.1.241" evidence="8"/>
<comment type="caution">
    <text evidence="8">The sequence shown here is derived from an EMBL/GenBank/DDBJ whole genome shotgun (WGS) entry which is preliminary data.</text>
</comment>
<dbReference type="GO" id="GO:0005886">
    <property type="term" value="C:plasma membrane"/>
    <property type="evidence" value="ECO:0007669"/>
    <property type="project" value="UniProtKB-SubCell"/>
</dbReference>
<proteinExistence type="predicted"/>
<feature type="transmembrane region" description="Helical" evidence="7">
    <location>
        <begin position="23"/>
        <end position="41"/>
    </location>
</feature>
<accession>A0A840EL46</accession>
<reference evidence="8 9" key="1">
    <citation type="submission" date="2020-08" db="EMBL/GenBank/DDBJ databases">
        <title>Genomic Encyclopedia of Type Strains, Phase IV (KMG-IV): sequencing the most valuable type-strain genomes for metagenomic binning, comparative biology and taxonomic classification.</title>
        <authorList>
            <person name="Goeker M."/>
        </authorList>
    </citation>
    <scope>NUCLEOTIDE SEQUENCE [LARGE SCALE GENOMIC DNA]</scope>
    <source>
        <strain evidence="8 9">DSM 29568</strain>
    </source>
</reference>
<dbReference type="Pfam" id="PF03279">
    <property type="entry name" value="Lip_A_acyltrans"/>
    <property type="match status" value="1"/>
</dbReference>
<comment type="subcellular location">
    <subcellularLocation>
        <location evidence="1">Cell inner membrane</location>
    </subcellularLocation>
</comment>
<keyword evidence="4 8" id="KW-0808">Transferase</keyword>
<dbReference type="EMBL" id="JACIFO010000001">
    <property type="protein sequence ID" value="MBB4117821.1"/>
    <property type="molecule type" value="Genomic_DNA"/>
</dbReference>
<protein>
    <submittedName>
        <fullName evidence="8">KDO2-lipid IV(A) lauroyltransferase</fullName>
        <ecNumber evidence="8">2.3.1.241</ecNumber>
    </submittedName>
</protein>
<keyword evidence="7" id="KW-0812">Transmembrane</keyword>
<name>A0A840EL46_9FLAO</name>
<evidence type="ECO:0000313" key="9">
    <source>
        <dbReference type="Proteomes" id="UP000553034"/>
    </source>
</evidence>
<dbReference type="RefSeq" id="WP_183475480.1">
    <property type="nucleotide sequence ID" value="NZ_JACIFO010000001.1"/>
</dbReference>
<keyword evidence="9" id="KW-1185">Reference proteome</keyword>
<evidence type="ECO:0000256" key="6">
    <source>
        <dbReference type="ARBA" id="ARBA00023315"/>
    </source>
</evidence>
<keyword evidence="3" id="KW-0997">Cell inner membrane</keyword>
<keyword evidence="6 8" id="KW-0012">Acyltransferase</keyword>
<evidence type="ECO:0000256" key="5">
    <source>
        <dbReference type="ARBA" id="ARBA00023136"/>
    </source>
</evidence>
<evidence type="ECO:0000256" key="7">
    <source>
        <dbReference type="SAM" id="Phobius"/>
    </source>
</evidence>
<dbReference type="CDD" id="cd07984">
    <property type="entry name" value="LPLAT_LABLAT-like"/>
    <property type="match status" value="1"/>
</dbReference>
<dbReference type="Proteomes" id="UP000553034">
    <property type="component" value="Unassembled WGS sequence"/>
</dbReference>
<sequence length="290" mass="34708">MQRFIYIISYPLLWFISKLPFKGIYLVATAVSFIVFNLIGYRRKVITSNLTHAFPNKSKQEIKEIKTKFHLHFCDLFLEMIKSLTITDDELKKRFVITNPEELTRLQTLNKSHVVMMGHYASYEWVTALHYYGLHYKGYGIYKRIKNPYFDKLIRKIRSRQNTTMLDTKTVHKQMFKDKQDKVLASYGMIADQAPKGGNTKYWRNFLGREVPVFIGSEVIAKRLDYAITYLQIEKVKRGYYQATFIPITDNPKDFEDYKITDKYFELLEKQIIKQPEYYLWSHKRWKHAK</sequence>
<evidence type="ECO:0000256" key="1">
    <source>
        <dbReference type="ARBA" id="ARBA00004533"/>
    </source>
</evidence>
<keyword evidence="5 7" id="KW-0472">Membrane</keyword>
<organism evidence="8 9">
    <name type="scientific">Mesonia hippocampi</name>
    <dbReference type="NCBI Taxonomy" id="1628250"/>
    <lineage>
        <taxon>Bacteria</taxon>
        <taxon>Pseudomonadati</taxon>
        <taxon>Bacteroidota</taxon>
        <taxon>Flavobacteriia</taxon>
        <taxon>Flavobacteriales</taxon>
        <taxon>Flavobacteriaceae</taxon>
        <taxon>Mesonia</taxon>
    </lineage>
</organism>
<keyword evidence="2" id="KW-1003">Cell membrane</keyword>
<evidence type="ECO:0000313" key="8">
    <source>
        <dbReference type="EMBL" id="MBB4117821.1"/>
    </source>
</evidence>
<keyword evidence="7" id="KW-1133">Transmembrane helix</keyword>
<evidence type="ECO:0000256" key="2">
    <source>
        <dbReference type="ARBA" id="ARBA00022475"/>
    </source>
</evidence>
<evidence type="ECO:0000256" key="3">
    <source>
        <dbReference type="ARBA" id="ARBA00022519"/>
    </source>
</evidence>
<evidence type="ECO:0000256" key="4">
    <source>
        <dbReference type="ARBA" id="ARBA00022679"/>
    </source>
</evidence>
<dbReference type="InterPro" id="IPR004960">
    <property type="entry name" value="LipA_acyltrans"/>
</dbReference>
<dbReference type="AlphaFoldDB" id="A0A840EL46"/>